<name>A0ABD0LHA8_9CAEN</name>
<reference evidence="1 2" key="1">
    <citation type="journal article" date="2023" name="Sci. Data">
        <title>Genome assembly of the Korean intertidal mud-creeper Batillaria attramentaria.</title>
        <authorList>
            <person name="Patra A.K."/>
            <person name="Ho P.T."/>
            <person name="Jun S."/>
            <person name="Lee S.J."/>
            <person name="Kim Y."/>
            <person name="Won Y.J."/>
        </authorList>
    </citation>
    <scope>NUCLEOTIDE SEQUENCE [LARGE SCALE GENOMIC DNA]</scope>
    <source>
        <strain evidence="1">Wonlab-2016</strain>
    </source>
</reference>
<proteinExistence type="predicted"/>
<evidence type="ECO:0008006" key="3">
    <source>
        <dbReference type="Google" id="ProtNLM"/>
    </source>
</evidence>
<comment type="caution">
    <text evidence="1">The sequence shown here is derived from an EMBL/GenBank/DDBJ whole genome shotgun (WGS) entry which is preliminary data.</text>
</comment>
<accession>A0ABD0LHA8</accession>
<dbReference type="Proteomes" id="UP001519460">
    <property type="component" value="Unassembled WGS sequence"/>
</dbReference>
<sequence>MATDRVHTDDCRSRKGQKDVLEWLSSLILTGVCNQYIRRDGGIYVEGLICAEDRIVVGLETEEQKWGSILVTWEFSRVNSVSETCAA</sequence>
<evidence type="ECO:0000313" key="1">
    <source>
        <dbReference type="EMBL" id="KAK7498974.1"/>
    </source>
</evidence>
<evidence type="ECO:0000313" key="2">
    <source>
        <dbReference type="Proteomes" id="UP001519460"/>
    </source>
</evidence>
<dbReference type="AlphaFoldDB" id="A0ABD0LHA8"/>
<gene>
    <name evidence="1" type="ORF">BaRGS_00009783</name>
</gene>
<protein>
    <recommendedName>
        <fullName evidence="3">Decapping nuclease</fullName>
    </recommendedName>
</protein>
<keyword evidence="2" id="KW-1185">Reference proteome</keyword>
<organism evidence="1 2">
    <name type="scientific">Batillaria attramentaria</name>
    <dbReference type="NCBI Taxonomy" id="370345"/>
    <lineage>
        <taxon>Eukaryota</taxon>
        <taxon>Metazoa</taxon>
        <taxon>Spiralia</taxon>
        <taxon>Lophotrochozoa</taxon>
        <taxon>Mollusca</taxon>
        <taxon>Gastropoda</taxon>
        <taxon>Caenogastropoda</taxon>
        <taxon>Sorbeoconcha</taxon>
        <taxon>Cerithioidea</taxon>
        <taxon>Batillariidae</taxon>
        <taxon>Batillaria</taxon>
    </lineage>
</organism>
<dbReference type="EMBL" id="JACVVK020000047">
    <property type="protein sequence ID" value="KAK7498974.1"/>
    <property type="molecule type" value="Genomic_DNA"/>
</dbReference>